<dbReference type="InterPro" id="IPR025500">
    <property type="entry name" value="DUF4390"/>
</dbReference>
<accession>A0ABV2Q8N9</accession>
<comment type="caution">
    <text evidence="1">The sequence shown here is derived from an EMBL/GenBank/DDBJ whole genome shotgun (WGS) entry which is preliminary data.</text>
</comment>
<evidence type="ECO:0000313" key="1">
    <source>
        <dbReference type="EMBL" id="MET4577403.1"/>
    </source>
</evidence>
<gene>
    <name evidence="1" type="ORF">ABIE13_002514</name>
</gene>
<dbReference type="Proteomes" id="UP001549320">
    <property type="component" value="Unassembled WGS sequence"/>
</dbReference>
<reference evidence="1 2" key="1">
    <citation type="submission" date="2024-06" db="EMBL/GenBank/DDBJ databases">
        <title>Sorghum-associated microbial communities from plants grown in Nebraska, USA.</title>
        <authorList>
            <person name="Schachtman D."/>
        </authorList>
    </citation>
    <scope>NUCLEOTIDE SEQUENCE [LARGE SCALE GENOMIC DNA]</scope>
    <source>
        <strain evidence="1 2">2709</strain>
    </source>
</reference>
<dbReference type="EMBL" id="JBEPSH010000005">
    <property type="protein sequence ID" value="MET4577403.1"/>
    <property type="molecule type" value="Genomic_DNA"/>
</dbReference>
<protein>
    <recommendedName>
        <fullName evidence="3">DUF4390 domain-containing protein</fullName>
    </recommendedName>
</protein>
<evidence type="ECO:0008006" key="3">
    <source>
        <dbReference type="Google" id="ProtNLM"/>
    </source>
</evidence>
<keyword evidence="2" id="KW-1185">Reference proteome</keyword>
<dbReference type="Pfam" id="PF14334">
    <property type="entry name" value="DUF4390"/>
    <property type="match status" value="1"/>
</dbReference>
<organism evidence="1 2">
    <name type="scientific">Ottowia thiooxydans</name>
    <dbReference type="NCBI Taxonomy" id="219182"/>
    <lineage>
        <taxon>Bacteria</taxon>
        <taxon>Pseudomonadati</taxon>
        <taxon>Pseudomonadota</taxon>
        <taxon>Betaproteobacteria</taxon>
        <taxon>Burkholderiales</taxon>
        <taxon>Comamonadaceae</taxon>
        <taxon>Ottowia</taxon>
    </lineage>
</organism>
<sequence length="212" mass="23712">MEVVTSFHLLLGWRPGILGRMLTVLALLWAVSMGAAAQTSVLLTELRGERAPDGLYVSAQLKFDLSGAVEEALGKGIPVYFVAEADVFRERWYWSDAHVASARRYMRVSYQPLTRRWRLSSSSEPLSNAGLGVNLGQYYDSLPDTLAAVQRLSQWKVADASNLDADARYSLRFRFYLDSSQLPRTMQLGNIGPSEWNLSVDRRLDIPPEAGK</sequence>
<name>A0ABV2Q8N9_9BURK</name>
<proteinExistence type="predicted"/>
<evidence type="ECO:0000313" key="2">
    <source>
        <dbReference type="Proteomes" id="UP001549320"/>
    </source>
</evidence>